<organism evidence="12 13">
    <name type="scientific">Blautia hydrogenotrophica (strain DSM 10507 / JCM 14656 / S5a33)</name>
    <name type="common">Ruminococcus hydrogenotrophicus</name>
    <dbReference type="NCBI Taxonomy" id="476272"/>
    <lineage>
        <taxon>Bacteria</taxon>
        <taxon>Bacillati</taxon>
        <taxon>Bacillota</taxon>
        <taxon>Clostridia</taxon>
        <taxon>Lachnospirales</taxon>
        <taxon>Lachnospiraceae</taxon>
        <taxon>Blautia</taxon>
    </lineage>
</organism>
<dbReference type="GO" id="GO:0016740">
    <property type="term" value="F:transferase activity"/>
    <property type="evidence" value="ECO:0007669"/>
    <property type="project" value="UniProtKB-UniRule"/>
</dbReference>
<evidence type="ECO:0000256" key="2">
    <source>
        <dbReference type="ARBA" id="ARBA00016337"/>
    </source>
</evidence>
<dbReference type="Pfam" id="PF02424">
    <property type="entry name" value="ApbE"/>
    <property type="match status" value="1"/>
</dbReference>
<dbReference type="GeneID" id="86820295"/>
<evidence type="ECO:0000256" key="9">
    <source>
        <dbReference type="ARBA" id="ARBA00048540"/>
    </source>
</evidence>
<keyword evidence="13" id="KW-1185">Reference proteome</keyword>
<name>C0CLD4_BLAHS</name>
<dbReference type="PIRSF" id="PIRSF006268">
    <property type="entry name" value="ApbE"/>
    <property type="match status" value="1"/>
</dbReference>
<dbReference type="HOGENOM" id="CLU_044403_1_0_9"/>
<dbReference type="PANTHER" id="PTHR30040">
    <property type="entry name" value="THIAMINE BIOSYNTHESIS LIPOPROTEIN APBE"/>
    <property type="match status" value="1"/>
</dbReference>
<feature type="binding site" evidence="11">
    <location>
        <position position="293"/>
    </location>
    <ligand>
        <name>Mg(2+)</name>
        <dbReference type="ChEBI" id="CHEBI:18420"/>
    </ligand>
</feature>
<keyword evidence="7 10" id="KW-0460">Magnesium</keyword>
<dbReference type="InterPro" id="IPR024932">
    <property type="entry name" value="ApbE"/>
</dbReference>
<evidence type="ECO:0000256" key="1">
    <source>
        <dbReference type="ARBA" id="ARBA00011955"/>
    </source>
</evidence>
<dbReference type="PATRIC" id="fig|476272.21.peg.3007"/>
<evidence type="ECO:0000313" key="12">
    <source>
        <dbReference type="EMBL" id="EEG49426.1"/>
    </source>
</evidence>
<dbReference type="SUPFAM" id="SSF143631">
    <property type="entry name" value="ApbE-like"/>
    <property type="match status" value="1"/>
</dbReference>
<dbReference type="Gene3D" id="3.10.520.10">
    <property type="entry name" value="ApbE-like domains"/>
    <property type="match status" value="1"/>
</dbReference>
<evidence type="ECO:0000256" key="6">
    <source>
        <dbReference type="ARBA" id="ARBA00022827"/>
    </source>
</evidence>
<reference evidence="12 13" key="2">
    <citation type="submission" date="2009-02" db="EMBL/GenBank/DDBJ databases">
        <title>Draft genome sequence of Blautia hydrogenotrophica DSM 10507 (Ruminococcus hydrogenotrophicus DSM 10507).</title>
        <authorList>
            <person name="Sudarsanam P."/>
            <person name="Ley R."/>
            <person name="Guruge J."/>
            <person name="Turnbaugh P.J."/>
            <person name="Mahowald M."/>
            <person name="Liep D."/>
            <person name="Gordon J."/>
        </authorList>
    </citation>
    <scope>NUCLEOTIDE SEQUENCE [LARGE SCALE GENOMIC DNA]</scope>
    <source>
        <strain evidence="13">DSM 10507 / JCM 14656 / S5a33</strain>
    </source>
</reference>
<dbReference type="PANTHER" id="PTHR30040:SF2">
    <property type="entry name" value="FAD:PROTEIN FMN TRANSFERASE"/>
    <property type="match status" value="1"/>
</dbReference>
<evidence type="ECO:0000256" key="7">
    <source>
        <dbReference type="ARBA" id="ARBA00022842"/>
    </source>
</evidence>
<keyword evidence="3 10" id="KW-0285">Flavoprotein</keyword>
<evidence type="ECO:0000256" key="10">
    <source>
        <dbReference type="PIRNR" id="PIRNR006268"/>
    </source>
</evidence>
<comment type="cofactor">
    <cofactor evidence="11">
        <name>Mg(2+)</name>
        <dbReference type="ChEBI" id="CHEBI:18420"/>
    </cofactor>
    <cofactor evidence="11">
        <name>Mn(2+)</name>
        <dbReference type="ChEBI" id="CHEBI:29035"/>
    </cofactor>
    <text evidence="11">Magnesium. Can also use manganese.</text>
</comment>
<evidence type="ECO:0000256" key="8">
    <source>
        <dbReference type="ARBA" id="ARBA00031306"/>
    </source>
</evidence>
<dbReference type="InterPro" id="IPR003374">
    <property type="entry name" value="ApbE-like_sf"/>
</dbReference>
<dbReference type="EMBL" id="ACBZ01000080">
    <property type="protein sequence ID" value="EEG49426.1"/>
    <property type="molecule type" value="Genomic_DNA"/>
</dbReference>
<evidence type="ECO:0000256" key="4">
    <source>
        <dbReference type="ARBA" id="ARBA00022679"/>
    </source>
</evidence>
<reference evidence="12 13" key="1">
    <citation type="submission" date="2009-01" db="EMBL/GenBank/DDBJ databases">
        <authorList>
            <person name="Fulton L."/>
            <person name="Clifton S."/>
            <person name="Fulton B."/>
            <person name="Xu J."/>
            <person name="Minx P."/>
            <person name="Pepin K.H."/>
            <person name="Johnson M."/>
            <person name="Bhonagiri V."/>
            <person name="Nash W.E."/>
            <person name="Mardis E.R."/>
            <person name="Wilson R.K."/>
        </authorList>
    </citation>
    <scope>NUCLEOTIDE SEQUENCE [LARGE SCALE GENOMIC DNA]</scope>
    <source>
        <strain evidence="13">DSM 10507 / JCM 14656 / S5a33</strain>
    </source>
</reference>
<feature type="binding site" evidence="11">
    <location>
        <position position="297"/>
    </location>
    <ligand>
        <name>Mg(2+)</name>
        <dbReference type="ChEBI" id="CHEBI:18420"/>
    </ligand>
</feature>
<dbReference type="RefSeq" id="WP_005947970.1">
    <property type="nucleotide sequence ID" value="NZ_CP136423.1"/>
</dbReference>
<dbReference type="GO" id="GO:0046872">
    <property type="term" value="F:metal ion binding"/>
    <property type="evidence" value="ECO:0007669"/>
    <property type="project" value="UniProtKB-UniRule"/>
</dbReference>
<dbReference type="AlphaFoldDB" id="C0CLD4"/>
<gene>
    <name evidence="12" type="ORF">RUMHYD_01655</name>
</gene>
<accession>C0CLD4</accession>
<evidence type="ECO:0000256" key="3">
    <source>
        <dbReference type="ARBA" id="ARBA00022630"/>
    </source>
</evidence>
<keyword evidence="4 10" id="KW-0808">Transferase</keyword>
<keyword evidence="5 10" id="KW-0479">Metal-binding</keyword>
<evidence type="ECO:0000313" key="13">
    <source>
        <dbReference type="Proteomes" id="UP000003100"/>
    </source>
</evidence>
<keyword evidence="6 10" id="KW-0274">FAD</keyword>
<protein>
    <recommendedName>
        <fullName evidence="2 10">FAD:protein FMN transferase</fullName>
        <ecNumber evidence="1 10">2.7.1.180</ecNumber>
    </recommendedName>
    <alternativeName>
        <fullName evidence="8 10">Flavin transferase</fullName>
    </alternativeName>
</protein>
<dbReference type="Proteomes" id="UP000003100">
    <property type="component" value="Unassembled WGS sequence"/>
</dbReference>
<dbReference type="eggNOG" id="COG1477">
    <property type="taxonomic scope" value="Bacteria"/>
</dbReference>
<comment type="caution">
    <text evidence="12">The sequence shown here is derived from an EMBL/GenBank/DDBJ whole genome shotgun (WGS) entry which is preliminary data.</text>
</comment>
<feature type="binding site" evidence="11">
    <location>
        <position position="179"/>
    </location>
    <ligand>
        <name>Mg(2+)</name>
        <dbReference type="ChEBI" id="CHEBI:18420"/>
    </ligand>
</feature>
<comment type="catalytic activity">
    <reaction evidence="9 10">
        <text>L-threonyl-[protein] + FAD = FMN-L-threonyl-[protein] + AMP + H(+)</text>
        <dbReference type="Rhea" id="RHEA:36847"/>
        <dbReference type="Rhea" id="RHEA-COMP:11060"/>
        <dbReference type="Rhea" id="RHEA-COMP:11061"/>
        <dbReference type="ChEBI" id="CHEBI:15378"/>
        <dbReference type="ChEBI" id="CHEBI:30013"/>
        <dbReference type="ChEBI" id="CHEBI:57692"/>
        <dbReference type="ChEBI" id="CHEBI:74257"/>
        <dbReference type="ChEBI" id="CHEBI:456215"/>
        <dbReference type="EC" id="2.7.1.180"/>
    </reaction>
</comment>
<evidence type="ECO:0000256" key="11">
    <source>
        <dbReference type="PIRSR" id="PIRSR006268-2"/>
    </source>
</evidence>
<sequence length="338" mass="37137">MKLKNIIFSRAVCIFFILVLLCLSGCQTSGSKQPISLTTFQLNTVITIAIYDSQDQQLLQECEKLCQKYEQIFSRTSPESELYKLNHGELEDKDGVSHISKELAELIQESLKYAELSQGAFDPTIGPVSSLWDFTSENPQIPGAKELQQKLPLVDYRQVQLNGQEIRFLQPEMQLDLGAIAKGYIADRLKDYLEEQGVTSATINLGGNVLCIGGHTDGKPFSVGIQKPFAQRNEVLLSVDVDDLSVVSSGIYERYFESNGTLYHHILNPKTGMPYNNGLTSVSILSSTSVEGDGLSTACFALGLKDGIALLDSLEGVCGVFVDEDGELHYSEGFPTSE</sequence>
<comment type="similarity">
    <text evidence="10">Belongs to the ApbE family.</text>
</comment>
<proteinExistence type="inferred from homology"/>
<evidence type="ECO:0000256" key="5">
    <source>
        <dbReference type="ARBA" id="ARBA00022723"/>
    </source>
</evidence>
<dbReference type="EC" id="2.7.1.180" evidence="1 10"/>